<dbReference type="AlphaFoldDB" id="A0A517QXF4"/>
<dbReference type="Pfam" id="PF01047">
    <property type="entry name" value="MarR"/>
    <property type="match status" value="1"/>
</dbReference>
<dbReference type="PRINTS" id="PR00598">
    <property type="entry name" value="HTHMARR"/>
</dbReference>
<dbReference type="RefSeq" id="WP_145362506.1">
    <property type="nucleotide sequence ID" value="NZ_CP036268.1"/>
</dbReference>
<dbReference type="Gene3D" id="1.10.10.10">
    <property type="entry name" value="Winged helix-like DNA-binding domain superfamily/Winged helix DNA-binding domain"/>
    <property type="match status" value="1"/>
</dbReference>
<gene>
    <name evidence="2" type="primary">mprA_1</name>
    <name evidence="2" type="ORF">Pan189_06500</name>
</gene>
<organism evidence="2 3">
    <name type="scientific">Stratiformator vulcanicus</name>
    <dbReference type="NCBI Taxonomy" id="2527980"/>
    <lineage>
        <taxon>Bacteria</taxon>
        <taxon>Pseudomonadati</taxon>
        <taxon>Planctomycetota</taxon>
        <taxon>Planctomycetia</taxon>
        <taxon>Planctomycetales</taxon>
        <taxon>Planctomycetaceae</taxon>
        <taxon>Stratiformator</taxon>
    </lineage>
</organism>
<feature type="domain" description="HTH marR-type" evidence="1">
    <location>
        <begin position="1"/>
        <end position="150"/>
    </location>
</feature>
<dbReference type="InterPro" id="IPR036390">
    <property type="entry name" value="WH_DNA-bd_sf"/>
</dbReference>
<dbReference type="SMART" id="SM00347">
    <property type="entry name" value="HTH_MARR"/>
    <property type="match status" value="1"/>
</dbReference>
<dbReference type="InterPro" id="IPR036388">
    <property type="entry name" value="WH-like_DNA-bd_sf"/>
</dbReference>
<accession>A0A517QXF4</accession>
<dbReference type="SUPFAM" id="SSF46785">
    <property type="entry name" value="Winged helix' DNA-binding domain"/>
    <property type="match status" value="1"/>
</dbReference>
<dbReference type="KEGG" id="svp:Pan189_06500"/>
<dbReference type="GO" id="GO:0003700">
    <property type="term" value="F:DNA-binding transcription factor activity"/>
    <property type="evidence" value="ECO:0007669"/>
    <property type="project" value="InterPro"/>
</dbReference>
<evidence type="ECO:0000259" key="1">
    <source>
        <dbReference type="PROSITE" id="PS50995"/>
    </source>
</evidence>
<proteinExistence type="predicted"/>
<dbReference type="InterPro" id="IPR000835">
    <property type="entry name" value="HTH_MarR-typ"/>
</dbReference>
<name>A0A517QXF4_9PLAN</name>
<evidence type="ECO:0000313" key="3">
    <source>
        <dbReference type="Proteomes" id="UP000317318"/>
    </source>
</evidence>
<protein>
    <submittedName>
        <fullName evidence="2">Transcriptional repressor MprA</fullName>
    </submittedName>
</protein>
<evidence type="ECO:0000313" key="2">
    <source>
        <dbReference type="EMBL" id="QDT36294.1"/>
    </source>
</evidence>
<reference evidence="2 3" key="1">
    <citation type="submission" date="2019-02" db="EMBL/GenBank/DDBJ databases">
        <title>Deep-cultivation of Planctomycetes and their phenomic and genomic characterization uncovers novel biology.</title>
        <authorList>
            <person name="Wiegand S."/>
            <person name="Jogler M."/>
            <person name="Boedeker C."/>
            <person name="Pinto D."/>
            <person name="Vollmers J."/>
            <person name="Rivas-Marin E."/>
            <person name="Kohn T."/>
            <person name="Peeters S.H."/>
            <person name="Heuer A."/>
            <person name="Rast P."/>
            <person name="Oberbeckmann S."/>
            <person name="Bunk B."/>
            <person name="Jeske O."/>
            <person name="Meyerdierks A."/>
            <person name="Storesund J.E."/>
            <person name="Kallscheuer N."/>
            <person name="Luecker S."/>
            <person name="Lage O.M."/>
            <person name="Pohl T."/>
            <person name="Merkel B.J."/>
            <person name="Hornburger P."/>
            <person name="Mueller R.-W."/>
            <person name="Bruemmer F."/>
            <person name="Labrenz M."/>
            <person name="Spormann A.M."/>
            <person name="Op den Camp H."/>
            <person name="Overmann J."/>
            <person name="Amann R."/>
            <person name="Jetten M.S.M."/>
            <person name="Mascher T."/>
            <person name="Medema M.H."/>
            <person name="Devos D.P."/>
            <person name="Kaster A.-K."/>
            <person name="Ovreas L."/>
            <person name="Rohde M."/>
            <person name="Galperin M.Y."/>
            <person name="Jogler C."/>
        </authorList>
    </citation>
    <scope>NUCLEOTIDE SEQUENCE [LARGE SCALE GENOMIC DNA]</scope>
    <source>
        <strain evidence="2 3">Pan189</strain>
    </source>
</reference>
<dbReference type="InterPro" id="IPR039422">
    <property type="entry name" value="MarR/SlyA-like"/>
</dbReference>
<dbReference type="EMBL" id="CP036268">
    <property type="protein sequence ID" value="QDT36294.1"/>
    <property type="molecule type" value="Genomic_DNA"/>
</dbReference>
<keyword evidence="3" id="KW-1185">Reference proteome</keyword>
<dbReference type="PANTHER" id="PTHR33164:SF101">
    <property type="entry name" value="TRANSCRIPTIONAL REPRESSOR MPRA"/>
    <property type="match status" value="1"/>
</dbReference>
<dbReference type="Proteomes" id="UP000317318">
    <property type="component" value="Chromosome"/>
</dbReference>
<dbReference type="PROSITE" id="PS50995">
    <property type="entry name" value="HTH_MARR_2"/>
    <property type="match status" value="1"/>
</dbReference>
<dbReference type="GO" id="GO:0006950">
    <property type="term" value="P:response to stress"/>
    <property type="evidence" value="ECO:0007669"/>
    <property type="project" value="TreeGrafter"/>
</dbReference>
<dbReference type="OrthoDB" id="9799747at2"/>
<dbReference type="PANTHER" id="PTHR33164">
    <property type="entry name" value="TRANSCRIPTIONAL REGULATOR, MARR FAMILY"/>
    <property type="match status" value="1"/>
</dbReference>
<sequence length="157" mass="17581">MSLAREIKKKRPFDCPEQEAALNLRRTAGIVLEQHDRLFKRHGISSPLYNILRILRGNDGGLPCSEIGSQMVTRVPDTTRLIDRLERLGFVLRERGESDRRVVTVKITSAGLELLASLERPVMDLHKQSLGHLSESELADLNRLLTKARSASDDAAS</sequence>